<protein>
    <submittedName>
        <fullName evidence="7">Permease of the drug/metabolite transporter (DMT) superfamily</fullName>
    </submittedName>
</protein>
<comment type="subcellular location">
    <subcellularLocation>
        <location evidence="1">Membrane</location>
        <topology evidence="1">Multi-pass membrane protein</topology>
    </subcellularLocation>
</comment>
<feature type="domain" description="EamA" evidence="6">
    <location>
        <begin position="16"/>
        <end position="139"/>
    </location>
</feature>
<evidence type="ECO:0000256" key="2">
    <source>
        <dbReference type="ARBA" id="ARBA00022692"/>
    </source>
</evidence>
<gene>
    <name evidence="7" type="ORF">AMP9_3137</name>
</gene>
<feature type="transmembrane region" description="Helical" evidence="5">
    <location>
        <begin position="97"/>
        <end position="116"/>
    </location>
</feature>
<proteinExistence type="predicted"/>
<dbReference type="PANTHER" id="PTHR32322">
    <property type="entry name" value="INNER MEMBRANE TRANSPORTER"/>
    <property type="match status" value="1"/>
</dbReference>
<dbReference type="AlphaFoldDB" id="A0A484NV31"/>
<accession>A0A484NV31</accession>
<keyword evidence="3 5" id="KW-1133">Transmembrane helix</keyword>
<feature type="transmembrane region" description="Helical" evidence="5">
    <location>
        <begin position="68"/>
        <end position="91"/>
    </location>
</feature>
<feature type="transmembrane region" description="Helical" evidence="5">
    <location>
        <begin position="236"/>
        <end position="256"/>
    </location>
</feature>
<feature type="transmembrane region" description="Helical" evidence="5">
    <location>
        <begin position="149"/>
        <end position="169"/>
    </location>
</feature>
<dbReference type="SUPFAM" id="SSF103481">
    <property type="entry name" value="Multidrug resistance efflux transporter EmrE"/>
    <property type="match status" value="2"/>
</dbReference>
<feature type="transmembrane region" description="Helical" evidence="5">
    <location>
        <begin position="181"/>
        <end position="198"/>
    </location>
</feature>
<dbReference type="InterPro" id="IPR000620">
    <property type="entry name" value="EamA_dom"/>
</dbReference>
<sequence length="288" mass="30041">MTRISLSWAATGSTSLFVLLWSSGAIVSRWGLDHGSPFALLTLRFALALLALLAWTRLRGGRLLTERGTRATVMLTGATLIGGYSICYLLALEGGMTPGVLATVLGAQPILTLVLMERRPSLQRLAGLGLALAGLSLVVFQSLSRAHYSVAGVAYALLALVCVTAGAILQKRTRQSPQAVLPLQYAASLALCAAFLPVQPLHAEWSPGFVGPLLWLALVISVGAQLLLYRLIQAGNLVNVTSLFYLVPVVTALMDYALLGNALSALGGAGMAAVLGGLALALRRAPGS</sequence>
<feature type="transmembrane region" description="Helical" evidence="5">
    <location>
        <begin position="262"/>
        <end position="282"/>
    </location>
</feature>
<dbReference type="EMBL" id="CAADHY010000010">
    <property type="protein sequence ID" value="VFR17488.1"/>
    <property type="molecule type" value="Genomic_DNA"/>
</dbReference>
<evidence type="ECO:0000313" key="7">
    <source>
        <dbReference type="EMBL" id="VFR17488.1"/>
    </source>
</evidence>
<feature type="transmembrane region" description="Helical" evidence="5">
    <location>
        <begin position="125"/>
        <end position="143"/>
    </location>
</feature>
<evidence type="ECO:0000259" key="6">
    <source>
        <dbReference type="Pfam" id="PF00892"/>
    </source>
</evidence>
<reference evidence="7" key="1">
    <citation type="submission" date="2019-03" db="EMBL/GenBank/DDBJ databases">
        <authorList>
            <person name="Danneels B."/>
        </authorList>
    </citation>
    <scope>NUCLEOTIDE SEQUENCE</scope>
</reference>
<organism evidence="7">
    <name type="scientific">plant metagenome</name>
    <dbReference type="NCBI Taxonomy" id="1297885"/>
    <lineage>
        <taxon>unclassified sequences</taxon>
        <taxon>metagenomes</taxon>
        <taxon>organismal metagenomes</taxon>
    </lineage>
</organism>
<keyword evidence="2 5" id="KW-0812">Transmembrane</keyword>
<feature type="transmembrane region" description="Helical" evidence="5">
    <location>
        <begin position="35"/>
        <end position="56"/>
    </location>
</feature>
<dbReference type="PANTHER" id="PTHR32322:SF2">
    <property type="entry name" value="EAMA DOMAIN-CONTAINING PROTEIN"/>
    <property type="match status" value="1"/>
</dbReference>
<evidence type="ECO:0000256" key="4">
    <source>
        <dbReference type="ARBA" id="ARBA00023136"/>
    </source>
</evidence>
<dbReference type="Pfam" id="PF00892">
    <property type="entry name" value="EamA"/>
    <property type="match status" value="2"/>
</dbReference>
<feature type="transmembrane region" description="Helical" evidence="5">
    <location>
        <begin position="210"/>
        <end position="229"/>
    </location>
</feature>
<dbReference type="InterPro" id="IPR050638">
    <property type="entry name" value="AA-Vitamin_Transporters"/>
</dbReference>
<evidence type="ECO:0000256" key="5">
    <source>
        <dbReference type="SAM" id="Phobius"/>
    </source>
</evidence>
<feature type="domain" description="EamA" evidence="6">
    <location>
        <begin position="152"/>
        <end position="282"/>
    </location>
</feature>
<name>A0A484NV31_9ZZZZ</name>
<dbReference type="GO" id="GO:0016020">
    <property type="term" value="C:membrane"/>
    <property type="evidence" value="ECO:0007669"/>
    <property type="project" value="UniProtKB-SubCell"/>
</dbReference>
<keyword evidence="4 5" id="KW-0472">Membrane</keyword>
<evidence type="ECO:0000256" key="3">
    <source>
        <dbReference type="ARBA" id="ARBA00022989"/>
    </source>
</evidence>
<evidence type="ECO:0000256" key="1">
    <source>
        <dbReference type="ARBA" id="ARBA00004141"/>
    </source>
</evidence>
<dbReference type="InterPro" id="IPR037185">
    <property type="entry name" value="EmrE-like"/>
</dbReference>